<name>F0QUK3_VULM7</name>
<dbReference type="eggNOG" id="arCOG01365">
    <property type="taxonomic scope" value="Archaea"/>
</dbReference>
<protein>
    <submittedName>
        <fullName evidence="2">Uncharacterized protein</fullName>
    </submittedName>
</protein>
<dbReference type="STRING" id="985053.VMUT_0452"/>
<keyword evidence="3" id="KW-1185">Reference proteome</keyword>
<dbReference type="GO" id="GO:1990904">
    <property type="term" value="C:ribonucleoprotein complex"/>
    <property type="evidence" value="ECO:0007669"/>
    <property type="project" value="UniProtKB-ARBA"/>
</dbReference>
<dbReference type="GO" id="GO:1902555">
    <property type="term" value="C:endoribonuclease complex"/>
    <property type="evidence" value="ECO:0007669"/>
    <property type="project" value="UniProtKB-ARBA"/>
</dbReference>
<dbReference type="KEGG" id="vmo:VMUT_0452"/>
<dbReference type="InterPro" id="IPR038085">
    <property type="entry name" value="Rnp2-like_sf"/>
</dbReference>
<dbReference type="SUPFAM" id="SSF160350">
    <property type="entry name" value="Rnp2-like"/>
    <property type="match status" value="1"/>
</dbReference>
<gene>
    <name evidence="2" type="ordered locus">VMUT_0452</name>
</gene>
<dbReference type="HOGENOM" id="CLU_2244003_0_0_2"/>
<evidence type="ECO:0000313" key="2">
    <source>
        <dbReference type="EMBL" id="ADY00664.1"/>
    </source>
</evidence>
<dbReference type="AlphaFoldDB" id="F0QUK3"/>
<evidence type="ECO:0000313" key="3">
    <source>
        <dbReference type="Proteomes" id="UP000007485"/>
    </source>
</evidence>
<dbReference type="Proteomes" id="UP000007485">
    <property type="component" value="Chromosome"/>
</dbReference>
<organism evidence="2 3">
    <name type="scientific">Vulcanisaeta moutnovskia (strain 768-28)</name>
    <dbReference type="NCBI Taxonomy" id="985053"/>
    <lineage>
        <taxon>Archaea</taxon>
        <taxon>Thermoproteota</taxon>
        <taxon>Thermoprotei</taxon>
        <taxon>Thermoproteales</taxon>
        <taxon>Thermoproteaceae</taxon>
        <taxon>Vulcanisaeta</taxon>
    </lineage>
</organism>
<accession>F0QUK3</accession>
<reference evidence="2 3" key="1">
    <citation type="journal article" date="2011" name="J. Bacteriol.">
        <title>Complete genome sequence of 'Vulcanisaeta moutnovskia' strain 768-28, a novel member of the hyperthermophilic crenarchaeal genus vulcanisaeta.</title>
        <authorList>
            <person name="Gumerov V.M."/>
            <person name="Mardanov A.V."/>
            <person name="Beletsky A.V."/>
            <person name="Prokofeva M.I."/>
            <person name="Bonch-Osmolovskaya E.A."/>
            <person name="Ravin N.V."/>
            <person name="Skryabin K.G."/>
        </authorList>
    </citation>
    <scope>NUCLEOTIDE SEQUENCE [LARGE SCALE GENOMIC DNA]</scope>
    <source>
        <strain evidence="2 3">768-28</strain>
    </source>
</reference>
<sequence length="104" mass="11499">MYVIVDVYPGDSIDKVITDLNSWFRLFSGKDAIGSELKVIAKYEGKGRVVIQVPSNLLKYLRSAVIMAGRESDITVITVKVTGTIRKALAIASSVPYLFNEFVE</sequence>
<dbReference type="EMBL" id="CP002529">
    <property type="protein sequence ID" value="ADY00664.1"/>
    <property type="molecule type" value="Genomic_DNA"/>
</dbReference>
<proteinExistence type="predicted"/>
<evidence type="ECO:0000256" key="1">
    <source>
        <dbReference type="ARBA" id="ARBA00022694"/>
    </source>
</evidence>
<keyword evidence="1" id="KW-0819">tRNA processing</keyword>
<dbReference type="GO" id="GO:0008033">
    <property type="term" value="P:tRNA processing"/>
    <property type="evidence" value="ECO:0007669"/>
    <property type="project" value="UniProtKB-KW"/>
</dbReference>